<name>A0A0V0RM19_9BILA</name>
<protein>
    <submittedName>
        <fullName evidence="1">Uncharacterized protein</fullName>
    </submittedName>
</protein>
<organism evidence="1 2">
    <name type="scientific">Trichinella nelsoni</name>
    <dbReference type="NCBI Taxonomy" id="6336"/>
    <lineage>
        <taxon>Eukaryota</taxon>
        <taxon>Metazoa</taxon>
        <taxon>Ecdysozoa</taxon>
        <taxon>Nematoda</taxon>
        <taxon>Enoplea</taxon>
        <taxon>Dorylaimia</taxon>
        <taxon>Trichinellida</taxon>
        <taxon>Trichinellidae</taxon>
        <taxon>Trichinella</taxon>
    </lineage>
</organism>
<evidence type="ECO:0000313" key="2">
    <source>
        <dbReference type="Proteomes" id="UP000054630"/>
    </source>
</evidence>
<gene>
    <name evidence="1" type="ORF">T07_14776</name>
</gene>
<dbReference type="Proteomes" id="UP000054630">
    <property type="component" value="Unassembled WGS sequence"/>
</dbReference>
<comment type="caution">
    <text evidence="1">The sequence shown here is derived from an EMBL/GenBank/DDBJ whole genome shotgun (WGS) entry which is preliminary data.</text>
</comment>
<dbReference type="EMBL" id="JYDL01000129">
    <property type="protein sequence ID" value="KRX15526.1"/>
    <property type="molecule type" value="Genomic_DNA"/>
</dbReference>
<accession>A0A0V0RM19</accession>
<keyword evidence="2" id="KW-1185">Reference proteome</keyword>
<dbReference type="AlphaFoldDB" id="A0A0V0RM19"/>
<sequence length="86" mass="9902">MIALTEEGPYQCERICFSKVHIRRHQNSFHNEKGNLLLMLKAVRAGRTALRKRCLPCSRINFPSMLKLSAAMRPISQEICNQERCG</sequence>
<reference evidence="1 2" key="1">
    <citation type="submission" date="2015-01" db="EMBL/GenBank/DDBJ databases">
        <title>Evolution of Trichinella species and genotypes.</title>
        <authorList>
            <person name="Korhonen P.K."/>
            <person name="Edoardo P."/>
            <person name="Giuseppe L.R."/>
            <person name="Gasser R.B."/>
        </authorList>
    </citation>
    <scope>NUCLEOTIDE SEQUENCE [LARGE SCALE GENOMIC DNA]</scope>
    <source>
        <strain evidence="1">ISS37</strain>
    </source>
</reference>
<evidence type="ECO:0000313" key="1">
    <source>
        <dbReference type="EMBL" id="KRX15526.1"/>
    </source>
</evidence>
<proteinExistence type="predicted"/>